<dbReference type="RefSeq" id="WP_076375372.1">
    <property type="nucleotide sequence ID" value="NZ_AP017422.1"/>
</dbReference>
<protein>
    <recommendedName>
        <fullName evidence="7">UDP-3-O-acylglucosamine N-acyltransferase</fullName>
        <ecNumber evidence="7">2.3.1.191</ecNumber>
    </recommendedName>
</protein>
<dbReference type="KEGG" id="fln:FLA_5126"/>
<comment type="catalytic activity">
    <reaction evidence="7">
        <text>a UDP-3-O-[(3R)-3-hydroxyacyl]-alpha-D-glucosamine + a (3R)-hydroxyacyl-[ACP] = a UDP-2-N,3-O-bis[(3R)-3-hydroxyacyl]-alpha-D-glucosamine + holo-[ACP] + H(+)</text>
        <dbReference type="Rhea" id="RHEA:53836"/>
        <dbReference type="Rhea" id="RHEA-COMP:9685"/>
        <dbReference type="Rhea" id="RHEA-COMP:9945"/>
        <dbReference type="ChEBI" id="CHEBI:15378"/>
        <dbReference type="ChEBI" id="CHEBI:64479"/>
        <dbReference type="ChEBI" id="CHEBI:78827"/>
        <dbReference type="ChEBI" id="CHEBI:137740"/>
        <dbReference type="ChEBI" id="CHEBI:137748"/>
        <dbReference type="EC" id="2.3.1.191"/>
    </reaction>
</comment>
<keyword evidence="4 7" id="KW-0677">Repeat</keyword>
<feature type="coiled-coil region" evidence="8">
    <location>
        <begin position="320"/>
        <end position="347"/>
    </location>
</feature>
<dbReference type="STRING" id="477680.SAMN05421788_101526"/>
<dbReference type="OrthoDB" id="9784739at2"/>
<dbReference type="EMBL" id="FTOR01000001">
    <property type="protein sequence ID" value="SIS66977.1"/>
    <property type="molecule type" value="Genomic_DNA"/>
</dbReference>
<dbReference type="SUPFAM" id="SSF51161">
    <property type="entry name" value="Trimeric LpxA-like enzymes"/>
    <property type="match status" value="1"/>
</dbReference>
<keyword evidence="6 7" id="KW-0012">Acyltransferase</keyword>
<dbReference type="Gene3D" id="3.40.1390.10">
    <property type="entry name" value="MurE/MurF, N-terminal domain"/>
    <property type="match status" value="1"/>
</dbReference>
<keyword evidence="11" id="KW-1185">Reference proteome</keyword>
<evidence type="ECO:0000256" key="1">
    <source>
        <dbReference type="ARBA" id="ARBA00022516"/>
    </source>
</evidence>
<feature type="active site" description="Proton acceptor" evidence="7">
    <location>
        <position position="242"/>
    </location>
</feature>
<proteinExistence type="inferred from homology"/>
<dbReference type="GO" id="GO:0103118">
    <property type="term" value="F:UDP-3-O-[(3R)-3-hydroxyacyl]-glucosamine N-acyltransferase activity"/>
    <property type="evidence" value="ECO:0007669"/>
    <property type="project" value="UniProtKB-EC"/>
</dbReference>
<evidence type="ECO:0000256" key="5">
    <source>
        <dbReference type="ARBA" id="ARBA00023098"/>
    </source>
</evidence>
<keyword evidence="8" id="KW-0175">Coiled coil</keyword>
<comment type="similarity">
    <text evidence="7">Belongs to the transferase hexapeptide repeat family. LpxD subfamily.</text>
</comment>
<dbReference type="PROSITE" id="PS00101">
    <property type="entry name" value="HEXAPEP_TRANSFERASES"/>
    <property type="match status" value="1"/>
</dbReference>
<dbReference type="NCBIfam" id="TIGR01853">
    <property type="entry name" value="lipid_A_lpxD"/>
    <property type="match status" value="1"/>
</dbReference>
<comment type="subunit">
    <text evidence="7">Homotrimer.</text>
</comment>
<dbReference type="InterPro" id="IPR007691">
    <property type="entry name" value="LpxD"/>
</dbReference>
<keyword evidence="5 7" id="KW-0443">Lipid metabolism</keyword>
<keyword evidence="3 7" id="KW-0808">Transferase</keyword>
<dbReference type="InterPro" id="IPR001451">
    <property type="entry name" value="Hexapep"/>
</dbReference>
<dbReference type="Pfam" id="PF04613">
    <property type="entry name" value="LpxD"/>
    <property type="match status" value="1"/>
</dbReference>
<evidence type="ECO:0000256" key="8">
    <source>
        <dbReference type="SAM" id="Coils"/>
    </source>
</evidence>
<dbReference type="InterPro" id="IPR011004">
    <property type="entry name" value="Trimer_LpxA-like_sf"/>
</dbReference>
<keyword evidence="1 7" id="KW-0444">Lipid biosynthesis</keyword>
<accession>A0A173MNX3</accession>
<reference evidence="11" key="1">
    <citation type="submission" date="2017-01" db="EMBL/GenBank/DDBJ databases">
        <authorList>
            <person name="Varghese N."/>
            <person name="Submissions S."/>
        </authorList>
    </citation>
    <scope>NUCLEOTIDE SEQUENCE [LARGE SCALE GENOMIC DNA]</scope>
    <source>
        <strain evidence="11">DSM 21054</strain>
    </source>
</reference>
<dbReference type="UniPathway" id="UPA00973"/>
<evidence type="ECO:0000313" key="11">
    <source>
        <dbReference type="Proteomes" id="UP000186917"/>
    </source>
</evidence>
<dbReference type="NCBIfam" id="NF002060">
    <property type="entry name" value="PRK00892.1"/>
    <property type="match status" value="1"/>
</dbReference>
<dbReference type="Pfam" id="PF14602">
    <property type="entry name" value="Hexapep_2"/>
    <property type="match status" value="1"/>
</dbReference>
<dbReference type="EC" id="2.3.1.191" evidence="7"/>
<dbReference type="HAMAP" id="MF_00523">
    <property type="entry name" value="LpxD"/>
    <property type="match status" value="1"/>
</dbReference>
<comment type="function">
    <text evidence="7">Catalyzes the N-acylation of UDP-3-O-acylglucosamine using 3-hydroxyacyl-ACP as the acyl donor. Is involved in the biosynthesis of lipid A, a phosphorylated glycolipid that anchors the lipopolysaccharide to the outer membrane of the cell.</text>
</comment>
<dbReference type="Gene3D" id="2.160.10.10">
    <property type="entry name" value="Hexapeptide repeat proteins"/>
    <property type="match status" value="1"/>
</dbReference>
<evidence type="ECO:0000256" key="3">
    <source>
        <dbReference type="ARBA" id="ARBA00022679"/>
    </source>
</evidence>
<dbReference type="CDD" id="cd03352">
    <property type="entry name" value="LbH_LpxD"/>
    <property type="match status" value="1"/>
</dbReference>
<gene>
    <name evidence="7" type="primary">lpxD</name>
    <name evidence="10" type="ORF">SAMN05421788_101526</name>
</gene>
<dbReference type="Pfam" id="PF00132">
    <property type="entry name" value="Hexapep"/>
    <property type="match status" value="3"/>
</dbReference>
<dbReference type="PANTHER" id="PTHR43378:SF2">
    <property type="entry name" value="UDP-3-O-ACYLGLUCOSAMINE N-ACYLTRANSFERASE 1, MITOCHONDRIAL-RELATED"/>
    <property type="match status" value="1"/>
</dbReference>
<comment type="pathway">
    <text evidence="7">Bacterial outer membrane biogenesis; LPS lipid A biosynthesis.</text>
</comment>
<dbReference type="InterPro" id="IPR020573">
    <property type="entry name" value="UDP_GlcNAc_AcTrfase_non-rep"/>
</dbReference>
<evidence type="ECO:0000313" key="10">
    <source>
        <dbReference type="EMBL" id="SIS66977.1"/>
    </source>
</evidence>
<dbReference type="GO" id="GO:0009245">
    <property type="term" value="P:lipid A biosynthetic process"/>
    <property type="evidence" value="ECO:0007669"/>
    <property type="project" value="UniProtKB-UniRule"/>
</dbReference>
<dbReference type="InterPro" id="IPR018357">
    <property type="entry name" value="Hexapep_transf_CS"/>
</dbReference>
<evidence type="ECO:0000256" key="6">
    <source>
        <dbReference type="ARBA" id="ARBA00023315"/>
    </source>
</evidence>
<name>A0A173MNX3_9BACT</name>
<sequence>MQFSAAQIAMLIDGQVEGNSETTVNSFGKIEEAKAGQLAFLANPKYEDYLYTTSASIIIINETQELKQPLAATLVKVKDAYTAFATLLHKYQEFMTQQLAGIEQPSFIAPTATVGENAFVAAFVYISENAKIGKNVKIFPHVFIGANVTVDDNTILHSGVKIYQECKVGKNVIIHAGSVIGSDGFGFAPQADGTYKKVPQIGNVVIEDNVEIGANATIDRATIGSTLIKDGAKLDNLIQIAHNVEIGRSTVIAAQAGISGSTKIGNNVMIGGQAGIVGHLQIADNSKINAQSGVTKSIKTNSSRSVTGTPAHDYTSALRSQALSRNLPDMEKRIADLEKMIQQLVDERENA</sequence>
<keyword evidence="2 7" id="KW-0441">Lipid A biosynthesis</keyword>
<dbReference type="Proteomes" id="UP000186917">
    <property type="component" value="Unassembled WGS sequence"/>
</dbReference>
<evidence type="ECO:0000256" key="4">
    <source>
        <dbReference type="ARBA" id="ARBA00022737"/>
    </source>
</evidence>
<dbReference type="PANTHER" id="PTHR43378">
    <property type="entry name" value="UDP-3-O-ACYLGLUCOSAMINE N-ACYLTRANSFERASE"/>
    <property type="match status" value="1"/>
</dbReference>
<dbReference type="AlphaFoldDB" id="A0A173MNX3"/>
<evidence type="ECO:0000256" key="2">
    <source>
        <dbReference type="ARBA" id="ARBA00022556"/>
    </source>
</evidence>
<dbReference type="GO" id="GO:0016410">
    <property type="term" value="F:N-acyltransferase activity"/>
    <property type="evidence" value="ECO:0007669"/>
    <property type="project" value="InterPro"/>
</dbReference>
<evidence type="ECO:0000259" key="9">
    <source>
        <dbReference type="Pfam" id="PF04613"/>
    </source>
</evidence>
<evidence type="ECO:0000256" key="7">
    <source>
        <dbReference type="HAMAP-Rule" id="MF_00523"/>
    </source>
</evidence>
<dbReference type="GO" id="GO:0016020">
    <property type="term" value="C:membrane"/>
    <property type="evidence" value="ECO:0007669"/>
    <property type="project" value="GOC"/>
</dbReference>
<organism evidence="10 11">
    <name type="scientific">Filimonas lacunae</name>
    <dbReference type="NCBI Taxonomy" id="477680"/>
    <lineage>
        <taxon>Bacteria</taxon>
        <taxon>Pseudomonadati</taxon>
        <taxon>Bacteroidota</taxon>
        <taxon>Chitinophagia</taxon>
        <taxon>Chitinophagales</taxon>
        <taxon>Chitinophagaceae</taxon>
        <taxon>Filimonas</taxon>
    </lineage>
</organism>
<feature type="domain" description="UDP-3-O-[3-hydroxymyristoyl] glucosamine N-acyltransferase non-repeat region" evidence="9">
    <location>
        <begin position="22"/>
        <end position="89"/>
    </location>
</feature>